<evidence type="ECO:0000313" key="2">
    <source>
        <dbReference type="EMBL" id="ESN90767.1"/>
    </source>
</evidence>
<dbReference type="EnsemblMetazoa" id="HelroT182595">
    <property type="protein sequence ID" value="HelroP182595"/>
    <property type="gene ID" value="HelroG182595"/>
</dbReference>
<feature type="coiled-coil region" evidence="1">
    <location>
        <begin position="150"/>
        <end position="210"/>
    </location>
</feature>
<accession>T1FIF7</accession>
<protein>
    <submittedName>
        <fullName evidence="2 3">Uncharacterized protein</fullName>
    </submittedName>
</protein>
<dbReference type="KEGG" id="hro:HELRODRAFT_182595"/>
<dbReference type="RefSeq" id="XP_009031089.1">
    <property type="nucleotide sequence ID" value="XM_009032841.1"/>
</dbReference>
<reference evidence="2 4" key="2">
    <citation type="journal article" date="2013" name="Nature">
        <title>Insights into bilaterian evolution from three spiralian genomes.</title>
        <authorList>
            <person name="Simakov O."/>
            <person name="Marletaz F."/>
            <person name="Cho S.J."/>
            <person name="Edsinger-Gonzales E."/>
            <person name="Havlak P."/>
            <person name="Hellsten U."/>
            <person name="Kuo D.H."/>
            <person name="Larsson T."/>
            <person name="Lv J."/>
            <person name="Arendt D."/>
            <person name="Savage R."/>
            <person name="Osoegawa K."/>
            <person name="de Jong P."/>
            <person name="Grimwood J."/>
            <person name="Chapman J.A."/>
            <person name="Shapiro H."/>
            <person name="Aerts A."/>
            <person name="Otillar R.P."/>
            <person name="Terry A.Y."/>
            <person name="Boore J.L."/>
            <person name="Grigoriev I.V."/>
            <person name="Lindberg D.R."/>
            <person name="Seaver E.C."/>
            <person name="Weisblat D.A."/>
            <person name="Putnam N.H."/>
            <person name="Rokhsar D.S."/>
        </authorList>
    </citation>
    <scope>NUCLEOTIDE SEQUENCE</scope>
</reference>
<dbReference type="HOGENOM" id="CLU_1166971_0_0_1"/>
<dbReference type="EMBL" id="AMQM01008270">
    <property type="status" value="NOT_ANNOTATED_CDS"/>
    <property type="molecule type" value="Genomic_DNA"/>
</dbReference>
<reference evidence="4" key="1">
    <citation type="submission" date="2012-12" db="EMBL/GenBank/DDBJ databases">
        <authorList>
            <person name="Hellsten U."/>
            <person name="Grimwood J."/>
            <person name="Chapman J.A."/>
            <person name="Shapiro H."/>
            <person name="Aerts A."/>
            <person name="Otillar R.P."/>
            <person name="Terry A.Y."/>
            <person name="Boore J.L."/>
            <person name="Simakov O."/>
            <person name="Marletaz F."/>
            <person name="Cho S.-J."/>
            <person name="Edsinger-Gonzales E."/>
            <person name="Havlak P."/>
            <person name="Kuo D.-H."/>
            <person name="Larsson T."/>
            <person name="Lv J."/>
            <person name="Arendt D."/>
            <person name="Savage R."/>
            <person name="Osoegawa K."/>
            <person name="de Jong P."/>
            <person name="Lindberg D.R."/>
            <person name="Seaver E.C."/>
            <person name="Weisblat D.A."/>
            <person name="Putnam N.H."/>
            <person name="Grigoriev I.V."/>
            <person name="Rokhsar D.S."/>
        </authorList>
    </citation>
    <scope>NUCLEOTIDE SEQUENCE</scope>
</reference>
<dbReference type="AlphaFoldDB" id="T1FIF7"/>
<evidence type="ECO:0000313" key="3">
    <source>
        <dbReference type="EnsemblMetazoa" id="HelroP182595"/>
    </source>
</evidence>
<dbReference type="GeneID" id="20208606"/>
<dbReference type="InterPro" id="IPR024079">
    <property type="entry name" value="MetalloPept_cat_dom_sf"/>
</dbReference>
<reference evidence="3" key="3">
    <citation type="submission" date="2015-06" db="UniProtKB">
        <authorList>
            <consortium name="EnsemblMetazoa"/>
        </authorList>
    </citation>
    <scope>IDENTIFICATION</scope>
</reference>
<evidence type="ECO:0000256" key="1">
    <source>
        <dbReference type="SAM" id="Coils"/>
    </source>
</evidence>
<dbReference type="InParanoid" id="T1FIF7"/>
<sequence length="238" mass="26825">MVMHGGCLARKATITYNVSSIARINDIFSNTEFNGLKGYSFVVKELFSTESWNNFCLAHLYTYLPFGDMLGLGHIGDREICENVGITTMKSKTGLLPTIQSDLVTAHVVNVGANAELMALLLTISTEIKQTRDQIDAKIEQRSAAIDAKVEQQSAKIKQTRDQIDAEIEQQSAKIKQQSIEIKQTKDQICSKIEQQLKELRELFDAKTEQQSAVINLKIENQIIRMENITSKTEQKLW</sequence>
<proteinExistence type="predicted"/>
<evidence type="ECO:0000313" key="4">
    <source>
        <dbReference type="Proteomes" id="UP000015101"/>
    </source>
</evidence>
<dbReference type="EMBL" id="KB097747">
    <property type="protein sequence ID" value="ESN90767.1"/>
    <property type="molecule type" value="Genomic_DNA"/>
</dbReference>
<name>T1FIF7_HELRO</name>
<dbReference type="Proteomes" id="UP000015101">
    <property type="component" value="Unassembled WGS sequence"/>
</dbReference>
<keyword evidence="4" id="KW-1185">Reference proteome</keyword>
<dbReference type="CTD" id="20208606"/>
<organism evidence="3 4">
    <name type="scientific">Helobdella robusta</name>
    <name type="common">Californian leech</name>
    <dbReference type="NCBI Taxonomy" id="6412"/>
    <lineage>
        <taxon>Eukaryota</taxon>
        <taxon>Metazoa</taxon>
        <taxon>Spiralia</taxon>
        <taxon>Lophotrochozoa</taxon>
        <taxon>Annelida</taxon>
        <taxon>Clitellata</taxon>
        <taxon>Hirudinea</taxon>
        <taxon>Rhynchobdellida</taxon>
        <taxon>Glossiphoniidae</taxon>
        <taxon>Helobdella</taxon>
    </lineage>
</organism>
<dbReference type="Gene3D" id="3.40.390.10">
    <property type="entry name" value="Collagenase (Catalytic Domain)"/>
    <property type="match status" value="1"/>
</dbReference>
<gene>
    <name evidence="3" type="primary">20208606</name>
    <name evidence="2" type="ORF">HELRODRAFT_182595</name>
</gene>
<keyword evidence="1" id="KW-0175">Coiled coil</keyword>
<dbReference type="GO" id="GO:0008237">
    <property type="term" value="F:metallopeptidase activity"/>
    <property type="evidence" value="ECO:0007669"/>
    <property type="project" value="InterPro"/>
</dbReference>